<keyword evidence="6 14" id="KW-0808">Transferase</keyword>
<dbReference type="EC" id="2.7.7.4" evidence="14"/>
<dbReference type="InterPro" id="IPR009001">
    <property type="entry name" value="Transl_elong_EF1A/Init_IF2_C"/>
</dbReference>
<dbReference type="SUPFAM" id="SSF52540">
    <property type="entry name" value="P-loop containing nucleoside triphosphate hydrolases"/>
    <property type="match status" value="2"/>
</dbReference>
<proteinExistence type="inferred from homology"/>
<dbReference type="PROSITE" id="PS51722">
    <property type="entry name" value="G_TR_2"/>
    <property type="match status" value="1"/>
</dbReference>
<evidence type="ECO:0000256" key="11">
    <source>
        <dbReference type="ARBA" id="ARBA00023268"/>
    </source>
</evidence>
<dbReference type="UniPathway" id="UPA00140">
    <property type="reaction ID" value="UER00204"/>
</dbReference>
<dbReference type="Pfam" id="PF22594">
    <property type="entry name" value="GTP-eEF1A_C"/>
    <property type="match status" value="1"/>
</dbReference>
<keyword evidence="8 14" id="KW-0547">Nucleotide-binding</keyword>
<dbReference type="InterPro" id="IPR044139">
    <property type="entry name" value="CysN_NoDQ_III"/>
</dbReference>
<dbReference type="CDD" id="cd02027">
    <property type="entry name" value="APSK"/>
    <property type="match status" value="1"/>
</dbReference>
<dbReference type="CDD" id="cd03695">
    <property type="entry name" value="CysN_NodQ_II"/>
    <property type="match status" value="1"/>
</dbReference>
<keyword evidence="7 14" id="KW-0548">Nucleotidyltransferase</keyword>
<dbReference type="PANTHER" id="PTHR23115">
    <property type="entry name" value="TRANSLATION FACTOR"/>
    <property type="match status" value="1"/>
</dbReference>
<dbReference type="PROSITE" id="PS00301">
    <property type="entry name" value="G_TR_1"/>
    <property type="match status" value="1"/>
</dbReference>
<dbReference type="Gene3D" id="3.40.50.300">
    <property type="entry name" value="P-loop containing nucleotide triphosphate hydrolases"/>
    <property type="match status" value="2"/>
</dbReference>
<organism evidence="17 18">
    <name type="scientific">Sphingomonas sabuli</name>
    <dbReference type="NCBI Taxonomy" id="2764186"/>
    <lineage>
        <taxon>Bacteria</taxon>
        <taxon>Pseudomonadati</taxon>
        <taxon>Pseudomonadota</taxon>
        <taxon>Alphaproteobacteria</taxon>
        <taxon>Sphingomonadales</taxon>
        <taxon>Sphingomonadaceae</taxon>
        <taxon>Sphingomonas</taxon>
    </lineage>
</organism>
<keyword evidence="9 14" id="KW-0067">ATP-binding</keyword>
<keyword evidence="18" id="KW-1185">Reference proteome</keyword>
<evidence type="ECO:0000256" key="8">
    <source>
        <dbReference type="ARBA" id="ARBA00022741"/>
    </source>
</evidence>
<dbReference type="AlphaFoldDB" id="A0A7G9KZL0"/>
<evidence type="ECO:0000256" key="13">
    <source>
        <dbReference type="ARBA" id="ARBA00049370"/>
    </source>
</evidence>
<dbReference type="PRINTS" id="PR00315">
    <property type="entry name" value="ELONGATNFCT"/>
</dbReference>
<evidence type="ECO:0000256" key="9">
    <source>
        <dbReference type="ARBA" id="ARBA00022840"/>
    </source>
</evidence>
<dbReference type="Proteomes" id="UP000515861">
    <property type="component" value="Chromosome"/>
</dbReference>
<dbReference type="InterPro" id="IPR050100">
    <property type="entry name" value="TRAFAC_GTPase_members"/>
</dbReference>
<evidence type="ECO:0000256" key="3">
    <source>
        <dbReference type="ARBA" id="ARBA00005438"/>
    </source>
</evidence>
<evidence type="ECO:0000256" key="5">
    <source>
        <dbReference type="ARBA" id="ARBA00011760"/>
    </source>
</evidence>
<evidence type="ECO:0000256" key="6">
    <source>
        <dbReference type="ARBA" id="ARBA00022679"/>
    </source>
</evidence>
<evidence type="ECO:0000256" key="1">
    <source>
        <dbReference type="ARBA" id="ARBA00001823"/>
    </source>
</evidence>
<gene>
    <name evidence="14 17" type="primary">cysN</name>
    <name evidence="15" type="synonym">cysC</name>
    <name evidence="17" type="ORF">H8M03_06980</name>
</gene>
<dbReference type="InterPro" id="IPR059117">
    <property type="entry name" value="APS_kinase_dom"/>
</dbReference>
<evidence type="ECO:0000313" key="17">
    <source>
        <dbReference type="EMBL" id="QNM81809.1"/>
    </source>
</evidence>
<comment type="function">
    <text evidence="14">With CysD forms the ATP sulfurylase (ATPS) that catalyzes the adenylation of sulfate producing adenosine 5'-phosphosulfate (APS) and diphosphate, the first enzymatic step in sulfur assimilation pathway. APS synthesis involves the formation of a high-energy phosphoric-sulfuric acid anhydride bond driven by GTP hydrolysis by CysN coupled to ATP hydrolysis by CysD.</text>
</comment>
<dbReference type="NCBIfam" id="NF004035">
    <property type="entry name" value="PRK05506.1"/>
    <property type="match status" value="1"/>
</dbReference>
<dbReference type="RefSeq" id="WP_187478765.1">
    <property type="nucleotide sequence ID" value="NZ_CP060697.1"/>
</dbReference>
<dbReference type="CDD" id="cd04166">
    <property type="entry name" value="CysN_ATPS"/>
    <property type="match status" value="1"/>
</dbReference>
<dbReference type="NCBIfam" id="TIGR00455">
    <property type="entry name" value="apsK"/>
    <property type="match status" value="1"/>
</dbReference>
<dbReference type="GO" id="GO:0004020">
    <property type="term" value="F:adenylylsulfate kinase activity"/>
    <property type="evidence" value="ECO:0007669"/>
    <property type="project" value="UniProtKB-UniRule"/>
</dbReference>
<dbReference type="GO" id="GO:0005524">
    <property type="term" value="F:ATP binding"/>
    <property type="evidence" value="ECO:0007669"/>
    <property type="project" value="UniProtKB-UniRule"/>
</dbReference>
<dbReference type="InterPro" id="IPR009000">
    <property type="entry name" value="Transl_B-barrel_sf"/>
</dbReference>
<evidence type="ECO:0000256" key="12">
    <source>
        <dbReference type="ARBA" id="ARBA00024872"/>
    </source>
</evidence>
<dbReference type="FunFam" id="3.40.50.300:FF:000119">
    <property type="entry name" value="Sulfate adenylyltransferase subunit 1"/>
    <property type="match status" value="1"/>
</dbReference>
<dbReference type="InterPro" id="IPR044138">
    <property type="entry name" value="CysN_II"/>
</dbReference>
<name>A0A7G9KZL0_9SPHN</name>
<dbReference type="EC" id="2.7.1.25" evidence="15"/>
<evidence type="ECO:0000256" key="15">
    <source>
        <dbReference type="HAMAP-Rule" id="MF_00065"/>
    </source>
</evidence>
<comment type="catalytic activity">
    <reaction evidence="13 14">
        <text>sulfate + ATP + H(+) = adenosine 5'-phosphosulfate + diphosphate</text>
        <dbReference type="Rhea" id="RHEA:18133"/>
        <dbReference type="ChEBI" id="CHEBI:15378"/>
        <dbReference type="ChEBI" id="CHEBI:16189"/>
        <dbReference type="ChEBI" id="CHEBI:30616"/>
        <dbReference type="ChEBI" id="CHEBI:33019"/>
        <dbReference type="ChEBI" id="CHEBI:58243"/>
        <dbReference type="EC" id="2.7.7.4"/>
    </reaction>
</comment>
<dbReference type="GO" id="GO:0004781">
    <property type="term" value="F:sulfate adenylyltransferase (ATP) activity"/>
    <property type="evidence" value="ECO:0007669"/>
    <property type="project" value="UniProtKB-UniRule"/>
</dbReference>
<feature type="binding site" evidence="14">
    <location>
        <begin position="114"/>
        <end position="118"/>
    </location>
    <ligand>
        <name>GTP</name>
        <dbReference type="ChEBI" id="CHEBI:37565"/>
    </ligand>
</feature>
<comment type="similarity">
    <text evidence="3">In the C-terminal section; belongs to the APS kinase family.</text>
</comment>
<evidence type="ECO:0000256" key="2">
    <source>
        <dbReference type="ARBA" id="ARBA00002357"/>
    </source>
</evidence>
<evidence type="ECO:0000256" key="7">
    <source>
        <dbReference type="ARBA" id="ARBA00022695"/>
    </source>
</evidence>
<sequence>MVRVLDQDRELIARDVSQWLARHEAKQMLRFITCGSVDDGKSTLIGRLLYDCRQVFDDQLEALESDSKNVGTQSGKLDFALLVDGLSAEREQGITIDVAYRFFSSEKRKFIVADTPGHEQYTRNMITGASTADVAVLLVDARKGVLTQTRRHSFLAQLVGIRHVLVAVTKMDLVDFDQDAFDSILAEYGAFADKIGIRDWTAIPLSGVNGDNVTTRSENTPWYDGPTLLGYLDTVEIDASANAAKPLRMPVQWVNRPNLSFRGFAGQIAAGSVGPGTEVRILPSGRTTRVARVVTATGDLDQAFAGESVTLTLEDEVDCSRGDVIAAAGDPPEASDQFEATIVWMNEEELLPGRGYWLKLGTQTVTAMVHEPKYEINVNTLDHLAAKTLALNAIGVAEISTDRELVFDPYLPEGGASTNRVLGGFILIDKVTNATVAAGMLHFALRRAGNIHRQHLDVSRETHAAMKGQRPAVLWFTGLSGSGKSTIANLVEKKLAGRGRHTFLLDGDNLRHGLNRDLGFTEADRIENIRRVGEVAKLMADAGLIVMTAFISPFREERRMVRGMLPEGEFIEVFVDTPLEEAERRDVKGLYAKARAGDLKNFTGIDSPYEVPENAEIRVDTTQMSAEEAADLIVERLLNRRD</sequence>
<comment type="similarity">
    <text evidence="14">Belongs to the TRAFAC class translation factor GTPase superfamily. Classic translation factor GTPase family. CysN/NodQ subfamily.</text>
</comment>
<dbReference type="SUPFAM" id="SSF50465">
    <property type="entry name" value="EF-Tu/eEF-1alpha/eIF2-gamma C-terminal domain"/>
    <property type="match status" value="1"/>
</dbReference>
<keyword evidence="10 14" id="KW-0342">GTP-binding</keyword>
<evidence type="ECO:0000313" key="18">
    <source>
        <dbReference type="Proteomes" id="UP000515861"/>
    </source>
</evidence>
<dbReference type="NCBIfam" id="NF003478">
    <property type="entry name" value="PRK05124.1"/>
    <property type="match status" value="1"/>
</dbReference>
<feature type="binding site" evidence="15">
    <location>
        <begin position="478"/>
        <end position="485"/>
    </location>
    <ligand>
        <name>ATP</name>
        <dbReference type="ChEBI" id="CHEBI:30616"/>
    </ligand>
</feature>
<dbReference type="InterPro" id="IPR002891">
    <property type="entry name" value="APS"/>
</dbReference>
<comment type="function">
    <text evidence="15">Catalyzes the synthesis of activated sulfate.</text>
</comment>
<comment type="catalytic activity">
    <reaction evidence="1 15">
        <text>adenosine 5'-phosphosulfate + ATP = 3'-phosphoadenylyl sulfate + ADP + H(+)</text>
        <dbReference type="Rhea" id="RHEA:24152"/>
        <dbReference type="ChEBI" id="CHEBI:15378"/>
        <dbReference type="ChEBI" id="CHEBI:30616"/>
        <dbReference type="ChEBI" id="CHEBI:58243"/>
        <dbReference type="ChEBI" id="CHEBI:58339"/>
        <dbReference type="ChEBI" id="CHEBI:456216"/>
        <dbReference type="EC" id="2.7.1.25"/>
    </reaction>
</comment>
<comment type="pathway">
    <text evidence="15">Sulfur metabolism; hydrogen sulfide biosynthesis; sulfite from sulfate: step 2/3.</text>
</comment>
<feature type="active site" description="Phosphoserine intermediate" evidence="15">
    <location>
        <position position="552"/>
    </location>
</feature>
<dbReference type="Pfam" id="PF01583">
    <property type="entry name" value="APS_kinase"/>
    <property type="match status" value="1"/>
</dbReference>
<comment type="subunit">
    <text evidence="5">Sulfate-activating enzymes, NodP and NodQ, may be physically associated.</text>
</comment>
<evidence type="ECO:0000259" key="16">
    <source>
        <dbReference type="PROSITE" id="PS51722"/>
    </source>
</evidence>
<comment type="pathway">
    <text evidence="14">Sulfur metabolism; hydrogen sulfide biosynthesis; sulfite from sulfate: step 1/3.</text>
</comment>
<comment type="subunit">
    <text evidence="14">Heterodimer composed of CysD, the smaller subunit, and CysN.</text>
</comment>
<dbReference type="InterPro" id="IPR054696">
    <property type="entry name" value="GTP-eEF1A_C"/>
</dbReference>
<feature type="binding site" evidence="14">
    <location>
        <begin position="35"/>
        <end position="42"/>
    </location>
    <ligand>
        <name>GTP</name>
        <dbReference type="ChEBI" id="CHEBI:37565"/>
    </ligand>
</feature>
<dbReference type="NCBIfam" id="NF003013">
    <property type="entry name" value="PRK03846.1"/>
    <property type="match status" value="1"/>
</dbReference>
<keyword evidence="15" id="KW-0418">Kinase</keyword>
<keyword evidence="15" id="KW-0597">Phosphoprotein</keyword>
<dbReference type="InterPro" id="IPR011779">
    <property type="entry name" value="SO4_adenylTrfase_lsu"/>
</dbReference>
<dbReference type="CDD" id="cd04095">
    <property type="entry name" value="CysN_NoDQ_III"/>
    <property type="match status" value="1"/>
</dbReference>
<reference evidence="17 18" key="1">
    <citation type="submission" date="2020-08" db="EMBL/GenBank/DDBJ databases">
        <title>Sphingomonas sp. sand1-3 16S ribosomal RNA gene Genome sequencing and assembly.</title>
        <authorList>
            <person name="Kang M."/>
        </authorList>
    </citation>
    <scope>NUCLEOTIDE SEQUENCE [LARGE SCALE GENOMIC DNA]</scope>
    <source>
        <strain evidence="18">sand1-3</strain>
    </source>
</reference>
<dbReference type="SUPFAM" id="SSF50447">
    <property type="entry name" value="Translation proteins"/>
    <property type="match status" value="1"/>
</dbReference>
<protein>
    <recommendedName>
        <fullName evidence="14 15">Multifunctional fusion protein</fullName>
    </recommendedName>
    <domain>
        <recommendedName>
            <fullName evidence="14">Sulfate adenylyltransferase subunit 1</fullName>
            <ecNumber evidence="14">2.7.7.4</ecNumber>
        </recommendedName>
        <alternativeName>
            <fullName evidence="14">ATP-sulfurylase large subunit</fullName>
        </alternativeName>
        <alternativeName>
            <fullName evidence="14">Sulfate adenylate transferase</fullName>
            <shortName evidence="14">SAT</shortName>
        </alternativeName>
    </domain>
    <domain>
        <recommendedName>
            <fullName evidence="15">Adenylyl-sulfate kinase</fullName>
            <ecNumber evidence="15">2.7.1.25</ecNumber>
        </recommendedName>
        <alternativeName>
            <fullName evidence="15">APS kinase</fullName>
        </alternativeName>
        <alternativeName>
            <fullName evidence="15">ATP adenosine-5'-phosphosulfate 3'-phosphotransferase</fullName>
        </alternativeName>
        <alternativeName>
            <fullName evidence="15">Adenosine-5'-phosphosulfate kinase</fullName>
        </alternativeName>
    </domain>
</protein>
<evidence type="ECO:0000256" key="14">
    <source>
        <dbReference type="HAMAP-Rule" id="MF_00062"/>
    </source>
</evidence>
<dbReference type="GO" id="GO:0070814">
    <property type="term" value="P:hydrogen sulfide biosynthetic process"/>
    <property type="evidence" value="ECO:0007669"/>
    <property type="project" value="UniProtKB-UniRule"/>
</dbReference>
<dbReference type="InterPro" id="IPR041757">
    <property type="entry name" value="CysN_GTP-bd"/>
</dbReference>
<dbReference type="HAMAP" id="MF_00065">
    <property type="entry name" value="Adenylyl_sulf_kinase"/>
    <property type="match status" value="1"/>
</dbReference>
<dbReference type="Gene3D" id="2.40.30.10">
    <property type="entry name" value="Translation factors"/>
    <property type="match status" value="2"/>
</dbReference>
<dbReference type="GO" id="GO:0000103">
    <property type="term" value="P:sulfate assimilation"/>
    <property type="evidence" value="ECO:0007669"/>
    <property type="project" value="UniProtKB-UniRule"/>
</dbReference>
<evidence type="ECO:0000256" key="4">
    <source>
        <dbReference type="ARBA" id="ARBA00007237"/>
    </source>
</evidence>
<keyword evidence="11" id="KW-0511">Multifunctional enzyme</keyword>
<dbReference type="NCBIfam" id="TIGR02034">
    <property type="entry name" value="CysN"/>
    <property type="match status" value="1"/>
</dbReference>
<comment type="similarity">
    <text evidence="4">In the N-terminal section; belongs to the TRAFAC class translation factor GTPase superfamily. Classic translation factor GTPase family. CysN/NodQ subfamily.</text>
</comment>
<dbReference type="InterPro" id="IPR031157">
    <property type="entry name" value="G_TR_CS"/>
</dbReference>
<dbReference type="GO" id="GO:0003924">
    <property type="term" value="F:GTPase activity"/>
    <property type="evidence" value="ECO:0007669"/>
    <property type="project" value="InterPro"/>
</dbReference>
<dbReference type="GO" id="GO:0005525">
    <property type="term" value="F:GTP binding"/>
    <property type="evidence" value="ECO:0007669"/>
    <property type="project" value="UniProtKB-UniRule"/>
</dbReference>
<dbReference type="InterPro" id="IPR027417">
    <property type="entry name" value="P-loop_NTPase"/>
</dbReference>
<evidence type="ECO:0000256" key="10">
    <source>
        <dbReference type="ARBA" id="ARBA00023134"/>
    </source>
</evidence>
<dbReference type="KEGG" id="ssau:H8M03_06980"/>
<dbReference type="Pfam" id="PF00009">
    <property type="entry name" value="GTP_EFTU"/>
    <property type="match status" value="1"/>
</dbReference>
<dbReference type="EMBL" id="CP060697">
    <property type="protein sequence ID" value="QNM81809.1"/>
    <property type="molecule type" value="Genomic_DNA"/>
</dbReference>
<accession>A0A7G9KZL0</accession>
<comment type="similarity">
    <text evidence="15">Belongs to the APS kinase family.</text>
</comment>
<comment type="function">
    <text evidence="2">APS kinase catalyzes the synthesis of activated sulfate.</text>
</comment>
<comment type="caution">
    <text evidence="14">Lacks conserved residue(s) required for the propagation of feature annotation.</text>
</comment>
<feature type="domain" description="Tr-type G" evidence="16">
    <location>
        <begin position="26"/>
        <end position="247"/>
    </location>
</feature>
<dbReference type="HAMAP" id="MF_00062">
    <property type="entry name" value="Sulf_adenylyltr_sub1"/>
    <property type="match status" value="1"/>
</dbReference>
<comment type="function">
    <text evidence="12">Proposed to provide activated sulfate for transfer to Nod factor. ATP sulfurylase may be the GTPase, regulating ATP sulfurylase activity.</text>
</comment>
<dbReference type="InterPro" id="IPR000795">
    <property type="entry name" value="T_Tr_GTP-bd_dom"/>
</dbReference>